<evidence type="ECO:0000313" key="3">
    <source>
        <dbReference type="EMBL" id="KAK4434897.1"/>
    </source>
</evidence>
<comment type="caution">
    <text evidence="3">The sequence shown here is derived from an EMBL/GenBank/DDBJ whole genome shotgun (WGS) entry which is preliminary data.</text>
</comment>
<proteinExistence type="predicted"/>
<organism evidence="3 4">
    <name type="scientific">Sesamum alatum</name>
    <dbReference type="NCBI Taxonomy" id="300844"/>
    <lineage>
        <taxon>Eukaryota</taxon>
        <taxon>Viridiplantae</taxon>
        <taxon>Streptophyta</taxon>
        <taxon>Embryophyta</taxon>
        <taxon>Tracheophyta</taxon>
        <taxon>Spermatophyta</taxon>
        <taxon>Magnoliopsida</taxon>
        <taxon>eudicotyledons</taxon>
        <taxon>Gunneridae</taxon>
        <taxon>Pentapetalae</taxon>
        <taxon>asterids</taxon>
        <taxon>lamiids</taxon>
        <taxon>Lamiales</taxon>
        <taxon>Pedaliaceae</taxon>
        <taxon>Sesamum</taxon>
    </lineage>
</organism>
<dbReference type="InterPro" id="IPR025312">
    <property type="entry name" value="DUF4216"/>
</dbReference>
<dbReference type="PANTHER" id="PTHR48258:SF6">
    <property type="entry name" value="LEUCINE-RICH REPEAT DOMAIN, L DOMAIN-CONTAINING PROTEIN"/>
    <property type="match status" value="1"/>
</dbReference>
<sequence length="360" mass="42287">MSMYLSGIETRFNRAARNYDGIDDEATGELSVFTLKVRPFGPLSHGLTLSQKEIDTAHSFILNNCTEVEVYKSKHIEELNRANERDIQKCHQEQFRGWFKDHINLLHHEQSEEVSDELWALANGPQAYLTKFYSGCIVNEVRFHIKDRDDHRTTQNSGLVVEGEHKNEMIQFYGFLNRVVELTFFRGHRVVLFQCEWFNTGSRKTVQRDKHFISVDSRSRWYQDDPFVLPNQVQQAFYVNDTKLGHHWKIVQLVHHRHLWDIAEHEDLEFEDRNEHEHVVDVAFQPHEPNGVVLVETEDDDLVYLAREDVEPEIIEEGVLNKINEGEDESADDEDDTLIQYCDDHDDDDAHNLQNEIEDD</sequence>
<evidence type="ECO:0000256" key="1">
    <source>
        <dbReference type="SAM" id="MobiDB-lite"/>
    </source>
</evidence>
<feature type="region of interest" description="Disordered" evidence="1">
    <location>
        <begin position="339"/>
        <end position="360"/>
    </location>
</feature>
<name>A0AAE2CUE2_9LAMI</name>
<dbReference type="AlphaFoldDB" id="A0AAE2CUE2"/>
<dbReference type="EMBL" id="JACGWO010000002">
    <property type="protein sequence ID" value="KAK4434897.1"/>
    <property type="molecule type" value="Genomic_DNA"/>
</dbReference>
<protein>
    <recommendedName>
        <fullName evidence="2">DUF4216 domain-containing protein</fullName>
    </recommendedName>
</protein>
<feature type="domain" description="DUF4216" evidence="2">
    <location>
        <begin position="181"/>
        <end position="251"/>
    </location>
</feature>
<reference evidence="3" key="2">
    <citation type="journal article" date="2024" name="Plant">
        <title>Genomic evolution and insights into agronomic trait innovations of Sesamum species.</title>
        <authorList>
            <person name="Miao H."/>
            <person name="Wang L."/>
            <person name="Qu L."/>
            <person name="Liu H."/>
            <person name="Sun Y."/>
            <person name="Le M."/>
            <person name="Wang Q."/>
            <person name="Wei S."/>
            <person name="Zheng Y."/>
            <person name="Lin W."/>
            <person name="Duan Y."/>
            <person name="Cao H."/>
            <person name="Xiong S."/>
            <person name="Wang X."/>
            <person name="Wei L."/>
            <person name="Li C."/>
            <person name="Ma Q."/>
            <person name="Ju M."/>
            <person name="Zhao R."/>
            <person name="Li G."/>
            <person name="Mu C."/>
            <person name="Tian Q."/>
            <person name="Mei H."/>
            <person name="Zhang T."/>
            <person name="Gao T."/>
            <person name="Zhang H."/>
        </authorList>
    </citation>
    <scope>NUCLEOTIDE SEQUENCE</scope>
    <source>
        <strain evidence="3">3651</strain>
    </source>
</reference>
<dbReference type="Pfam" id="PF13952">
    <property type="entry name" value="DUF4216"/>
    <property type="match status" value="1"/>
</dbReference>
<dbReference type="PANTHER" id="PTHR48258">
    <property type="entry name" value="DUF4218 DOMAIN-CONTAINING PROTEIN-RELATED"/>
    <property type="match status" value="1"/>
</dbReference>
<reference evidence="3" key="1">
    <citation type="submission" date="2020-06" db="EMBL/GenBank/DDBJ databases">
        <authorList>
            <person name="Li T."/>
            <person name="Hu X."/>
            <person name="Zhang T."/>
            <person name="Song X."/>
            <person name="Zhang H."/>
            <person name="Dai N."/>
            <person name="Sheng W."/>
            <person name="Hou X."/>
            <person name="Wei L."/>
        </authorList>
    </citation>
    <scope>NUCLEOTIDE SEQUENCE</scope>
    <source>
        <strain evidence="3">3651</strain>
        <tissue evidence="3">Leaf</tissue>
    </source>
</reference>
<evidence type="ECO:0000313" key="4">
    <source>
        <dbReference type="Proteomes" id="UP001293254"/>
    </source>
</evidence>
<evidence type="ECO:0000259" key="2">
    <source>
        <dbReference type="Pfam" id="PF13952"/>
    </source>
</evidence>
<gene>
    <name evidence="3" type="ORF">Salat_0652600</name>
</gene>
<accession>A0AAE2CUE2</accession>
<keyword evidence="4" id="KW-1185">Reference proteome</keyword>
<dbReference type="Proteomes" id="UP001293254">
    <property type="component" value="Unassembled WGS sequence"/>
</dbReference>